<organism evidence="2 3">
    <name type="scientific">Actinacidiphila acidipaludis</name>
    <dbReference type="NCBI Taxonomy" id="2873382"/>
    <lineage>
        <taxon>Bacteria</taxon>
        <taxon>Bacillati</taxon>
        <taxon>Actinomycetota</taxon>
        <taxon>Actinomycetes</taxon>
        <taxon>Kitasatosporales</taxon>
        <taxon>Streptomycetaceae</taxon>
        <taxon>Actinacidiphila</taxon>
    </lineage>
</organism>
<evidence type="ECO:0000313" key="3">
    <source>
        <dbReference type="Proteomes" id="UP000778578"/>
    </source>
</evidence>
<reference evidence="2 3" key="1">
    <citation type="submission" date="2021-08" db="EMBL/GenBank/DDBJ databases">
        <title>WGS of actinomycetes from Thailand.</title>
        <authorList>
            <person name="Thawai C."/>
        </authorList>
    </citation>
    <scope>NUCLEOTIDE SEQUENCE [LARGE SCALE GENOMIC DNA]</scope>
    <source>
        <strain evidence="2 3">PLK6-54</strain>
    </source>
</reference>
<dbReference type="InterPro" id="IPR049801">
    <property type="entry name" value="T7SS_assoc-like"/>
</dbReference>
<feature type="region of interest" description="Disordered" evidence="1">
    <location>
        <begin position="132"/>
        <end position="151"/>
    </location>
</feature>
<keyword evidence="3" id="KW-1185">Reference proteome</keyword>
<feature type="region of interest" description="Disordered" evidence="1">
    <location>
        <begin position="41"/>
        <end position="66"/>
    </location>
</feature>
<dbReference type="NCBIfam" id="NF033533">
    <property type="entry name" value="lone7_assoc_B"/>
    <property type="match status" value="1"/>
</dbReference>
<comment type="caution">
    <text evidence="2">The sequence shown here is derived from an EMBL/GenBank/DDBJ whole genome shotgun (WGS) entry which is preliminary data.</text>
</comment>
<accession>A0ABS7Q2N4</accession>
<evidence type="ECO:0000256" key="1">
    <source>
        <dbReference type="SAM" id="MobiDB-lite"/>
    </source>
</evidence>
<evidence type="ECO:0000313" key="2">
    <source>
        <dbReference type="EMBL" id="MBY8877403.1"/>
    </source>
</evidence>
<dbReference type="Proteomes" id="UP000778578">
    <property type="component" value="Unassembled WGS sequence"/>
</dbReference>
<name>A0ABS7Q2N4_9ACTN</name>
<dbReference type="EMBL" id="JAINZZ010000005">
    <property type="protein sequence ID" value="MBY8877403.1"/>
    <property type="molecule type" value="Genomic_DNA"/>
</dbReference>
<sequence>MTHKADLTKLDAKALQDFIDDDVSAFITDIANLRKAGQTPPALFDLGSSPTPVTMGQMGGDDTTGGKNVVSNAQNAAQAIDKVLRTHKESFEELKKELQKVITTMLKTQGDTLATIDGQKFVDALSGYDFDMNGGDSTGQQPPGSGHGSSS</sequence>
<dbReference type="RefSeq" id="WP_222961541.1">
    <property type="nucleotide sequence ID" value="NZ_JAINZZ010000005.1"/>
</dbReference>
<gene>
    <name evidence="2" type="ORF">K7862_07075</name>
</gene>
<proteinExistence type="predicted"/>
<feature type="compositionally biased region" description="Low complexity" evidence="1">
    <location>
        <begin position="139"/>
        <end position="151"/>
    </location>
</feature>
<protein>
    <submittedName>
        <fullName evidence="2">Type VII secretion system-associated protein</fullName>
    </submittedName>
</protein>